<feature type="transmembrane region" description="Helical" evidence="1">
    <location>
        <begin position="49"/>
        <end position="76"/>
    </location>
</feature>
<proteinExistence type="predicted"/>
<dbReference type="RefSeq" id="WP_126608459.1">
    <property type="nucleotide sequence ID" value="NZ_AP025145.1"/>
</dbReference>
<name>A0AAV5P1M2_9VIBR</name>
<sequence>MNNVLMAAAIMSFFAAFLHGCIVLGGPEWYRFFGAGEGMAQMAEQGRWYPHIVTAGIATVLAIWGVYALSAAGFIIPLPLTKWVLVGITTVYLARGIFGIVAINMVNHPYLIELREQQTFMWVSSLICTVVGLTHAVGLYQVWSKLN</sequence>
<evidence type="ECO:0000256" key="1">
    <source>
        <dbReference type="SAM" id="Phobius"/>
    </source>
</evidence>
<comment type="caution">
    <text evidence="2">The sequence shown here is derived from an EMBL/GenBank/DDBJ whole genome shotgun (WGS) entry which is preliminary data.</text>
</comment>
<keyword evidence="1" id="KW-1133">Transmembrane helix</keyword>
<reference evidence="3" key="1">
    <citation type="journal article" date="2019" name="Int. J. Syst. Evol. Microbiol.">
        <title>The Global Catalogue of Microorganisms (GCM) 10K type strain sequencing project: providing services to taxonomists for standard genome sequencing and annotation.</title>
        <authorList>
            <consortium name="The Broad Institute Genomics Platform"/>
            <consortium name="The Broad Institute Genome Sequencing Center for Infectious Disease"/>
            <person name="Wu L."/>
            <person name="Ma J."/>
        </authorList>
    </citation>
    <scope>NUCLEOTIDE SEQUENCE [LARGE SCALE GENOMIC DNA]</scope>
    <source>
        <strain evidence="3">NBRC 15640</strain>
    </source>
</reference>
<evidence type="ECO:0000313" key="2">
    <source>
        <dbReference type="EMBL" id="GLQ76298.1"/>
    </source>
</evidence>
<dbReference type="AlphaFoldDB" id="A0AAV5P1M2"/>
<keyword evidence="3" id="KW-1185">Reference proteome</keyword>
<accession>A0AAV5P1M2</accession>
<protein>
    <recommendedName>
        <fullName evidence="4">DUF3995 domain-containing protein</fullName>
    </recommendedName>
</protein>
<evidence type="ECO:0000313" key="3">
    <source>
        <dbReference type="Proteomes" id="UP001156690"/>
    </source>
</evidence>
<dbReference type="EMBL" id="BSNX01000075">
    <property type="protein sequence ID" value="GLQ76298.1"/>
    <property type="molecule type" value="Genomic_DNA"/>
</dbReference>
<dbReference type="Proteomes" id="UP001156690">
    <property type="component" value="Unassembled WGS sequence"/>
</dbReference>
<feature type="transmembrane region" description="Helical" evidence="1">
    <location>
        <begin position="119"/>
        <end position="143"/>
    </location>
</feature>
<evidence type="ECO:0008006" key="4">
    <source>
        <dbReference type="Google" id="ProtNLM"/>
    </source>
</evidence>
<gene>
    <name evidence="2" type="ORF">GCM10007932_56610</name>
</gene>
<feature type="transmembrane region" description="Helical" evidence="1">
    <location>
        <begin position="83"/>
        <end position="107"/>
    </location>
</feature>
<organism evidence="2 3">
    <name type="scientific">Vibrio penaeicida</name>
    <dbReference type="NCBI Taxonomy" id="104609"/>
    <lineage>
        <taxon>Bacteria</taxon>
        <taxon>Pseudomonadati</taxon>
        <taxon>Pseudomonadota</taxon>
        <taxon>Gammaproteobacteria</taxon>
        <taxon>Vibrionales</taxon>
        <taxon>Vibrionaceae</taxon>
        <taxon>Vibrio</taxon>
    </lineage>
</organism>
<keyword evidence="1" id="KW-0812">Transmembrane</keyword>
<keyword evidence="1" id="KW-0472">Membrane</keyword>